<dbReference type="InterPro" id="IPR036388">
    <property type="entry name" value="WH-like_DNA-bd_sf"/>
</dbReference>
<sequence>MANYSAYAVITSISELIIEESKERRKFQLQRQLGSLQREWRLMLAVLGHIESLERPDDKMKDWAEKAIEVVRSVEDMIDSFMFKTAKTSRAKKLKRSALYFNEMFLGYQLSPKVKRLLLRINDVSEKSKGLNIGKDEGGEEINDGGGGENEDAVTAEIIVARPTLPSVFSTFRFALIFLKMWYNKRSFHSFIPQTFSAGLLAVEAVGMVLIKELKSHINNLRRVHNQILNVRKDRGGSEEHEVTISREETNAIISSFLEQIDSVLSQNFLFSLRATSEVKQVRQDINCLSNLLKDMETVRELDEREKVWTEWMREICLPAKDFLSSFESKREQQTKSWAAKLKAPAFHNGDLVLRKKMIEIRSRIQYAYGRRWIYGMGESDKKGEGLTPSTGFELESISQELKLMHALSKDVQGMEVQGGRGKAWLKQMKDLALEVDGFSKLIQPQQAKMKGRSPLSLYNKLRSIAKKIEDMSSKFYVMSERKISYDIGKFERKRGQYSQIQELRGTTASISGTTVEDDNSLEEAQPGSSQQHIKTTRYVGEIEEIGNNNDIGKFEGKRVQCSTVQDLPGTSASMSNVIVKNDDNHLETAQPGFLQQDTQTITAEPSQMNVLIDTGLPTSDTVGRSYAKEQVESIKRELELIKAFLEDVETIKEPDARLNYWEEEMREIAHEAEDIIGNYEKPRVERKSIFTRLASLINWNADSKVVREISIINKKIMKFTHRRIAYGIEHVEESNLGTRRRYKRSPPSQYSEESVVTGFDDQVNEIKERLLADDKPNLCVISIVGIAGSGKTALATLIYNDKAARFDIHAWVSVSEKHSAEDILEEIRKNVKGKRSITEELRGKRYLIVLDNISMAGIWDDVKNAFPDESNRSRIVITTRDMAVPPHADPRIFQYKLHLLSTDESWTLFTNTFQKEVPKEQEKLLREMLRSCGGLSLSIVKLGKLLSEKVPTKLTDTEWLTVLDELKKDKEESEISGEGPWSEISDKVSRELPLELKGCLNYFLLFPEGFDIPARRLIKLWIAEGFLRLGRGDDSPEQFAERYLMELIEQNMVQATEKKPNGKVRSCCLPVALRKLLLEAMEKVSKGQDNTISKSSSSAKVFKGQVNTTSISSSSVRLICELISNFHLFDLSVLLSKAMKGKLFKGQVNTASKSSSSLQQSRWIVDHYNNTEPSLNHIHGDNTDIATLQASYRKSLSFMSFDYREGSQPGDEIGNFLQRCISCRCFLLLRVLDLERVFRPQLPKVLSKLVLLRYLGLRWTYLESLPSSISNFLKLQTLDVKHTYINTLPRSIWKMQRLRHLYLSESYRSRFGPRPRGVSLTDLQTLWGAFVDEKSPVKDGLDTLINLRKLGVACRCMSNQKDEMSLQLEAVAEWIQKLEHLQSLRLKSHDENNQPWDLHLQSLLGHTNLSSVYFLGRLKTPSVISEFPENLIEITLSASALSEDPMQKLYKLPKLRILQLFSESYVGKNMCCPENSFPQLRVLKLWKLEKLEDWIVLGGALPRLRDLEIRSCAELHKLPDGLQHVKTLQELKLSNMPREFTERIKDSNSEDWGKIAHVRHVSIEPRGINAAIHYI</sequence>
<feature type="domain" description="Disease resistance N-terminal" evidence="6">
    <location>
        <begin position="253"/>
        <end position="336"/>
    </location>
</feature>
<dbReference type="SUPFAM" id="SSF52540">
    <property type="entry name" value="P-loop containing nucleoside triphosphate hydrolases"/>
    <property type="match status" value="1"/>
</dbReference>
<dbReference type="EMBL" id="JAZDWU010000007">
    <property type="protein sequence ID" value="KAK9997281.1"/>
    <property type="molecule type" value="Genomic_DNA"/>
</dbReference>
<evidence type="ECO:0000259" key="5">
    <source>
        <dbReference type="Pfam" id="PF00931"/>
    </source>
</evidence>
<dbReference type="Pfam" id="PF23598">
    <property type="entry name" value="LRR_14"/>
    <property type="match status" value="1"/>
</dbReference>
<comment type="caution">
    <text evidence="9">The sequence shown here is derived from an EMBL/GenBank/DDBJ whole genome shotgun (WGS) entry which is preliminary data.</text>
</comment>
<keyword evidence="2" id="KW-0547">Nucleotide-binding</keyword>
<evidence type="ECO:0000259" key="6">
    <source>
        <dbReference type="Pfam" id="PF18052"/>
    </source>
</evidence>
<keyword evidence="1" id="KW-0677">Repeat</keyword>
<feature type="domain" description="Disease resistance R13L4/SHOC-2-like LRR" evidence="8">
    <location>
        <begin position="1222"/>
        <end position="1536"/>
    </location>
</feature>
<keyword evidence="3" id="KW-0611">Plant defense</keyword>
<dbReference type="Pfam" id="PF18052">
    <property type="entry name" value="Rx_N"/>
    <property type="match status" value="3"/>
</dbReference>
<dbReference type="InterPro" id="IPR055414">
    <property type="entry name" value="LRR_R13L4/SHOC2-like"/>
</dbReference>
<dbReference type="InterPro" id="IPR038005">
    <property type="entry name" value="RX-like_CC"/>
</dbReference>
<feature type="domain" description="NB-ARC" evidence="5">
    <location>
        <begin position="761"/>
        <end position="913"/>
    </location>
</feature>
<dbReference type="InterPro" id="IPR041118">
    <property type="entry name" value="Rx_N"/>
</dbReference>
<dbReference type="Gene3D" id="1.20.5.4130">
    <property type="match status" value="3"/>
</dbReference>
<dbReference type="InterPro" id="IPR027417">
    <property type="entry name" value="P-loop_NTPase"/>
</dbReference>
<dbReference type="Gene3D" id="3.40.50.300">
    <property type="entry name" value="P-loop containing nucleotide triphosphate hydrolases"/>
    <property type="match status" value="1"/>
</dbReference>
<dbReference type="Pfam" id="PF00931">
    <property type="entry name" value="NB-ARC"/>
    <property type="match status" value="1"/>
</dbReference>
<dbReference type="InterPro" id="IPR058922">
    <property type="entry name" value="WHD_DRP"/>
</dbReference>
<reference evidence="9 10" key="1">
    <citation type="submission" date="2024-01" db="EMBL/GenBank/DDBJ databases">
        <title>A telomere-to-telomere, gap-free genome of sweet tea (Lithocarpus litseifolius).</title>
        <authorList>
            <person name="Zhou J."/>
        </authorList>
    </citation>
    <scope>NUCLEOTIDE SEQUENCE [LARGE SCALE GENOMIC DNA]</scope>
    <source>
        <strain evidence="9">Zhou-2022a</strain>
        <tissue evidence="9">Leaf</tissue>
    </source>
</reference>
<dbReference type="Gene3D" id="1.10.8.430">
    <property type="entry name" value="Helical domain of apoptotic protease-activating factors"/>
    <property type="match status" value="1"/>
</dbReference>
<organism evidence="9 10">
    <name type="scientific">Lithocarpus litseifolius</name>
    <dbReference type="NCBI Taxonomy" id="425828"/>
    <lineage>
        <taxon>Eukaryota</taxon>
        <taxon>Viridiplantae</taxon>
        <taxon>Streptophyta</taxon>
        <taxon>Embryophyta</taxon>
        <taxon>Tracheophyta</taxon>
        <taxon>Spermatophyta</taxon>
        <taxon>Magnoliopsida</taxon>
        <taxon>eudicotyledons</taxon>
        <taxon>Gunneridae</taxon>
        <taxon>Pentapetalae</taxon>
        <taxon>rosids</taxon>
        <taxon>fabids</taxon>
        <taxon>Fagales</taxon>
        <taxon>Fagaceae</taxon>
        <taxon>Lithocarpus</taxon>
    </lineage>
</organism>
<feature type="domain" description="Disease resistance N-terminal" evidence="6">
    <location>
        <begin position="629"/>
        <end position="682"/>
    </location>
</feature>
<name>A0AAW2CGK9_9ROSI</name>
<evidence type="ECO:0000313" key="10">
    <source>
        <dbReference type="Proteomes" id="UP001459277"/>
    </source>
</evidence>
<evidence type="ECO:0000259" key="7">
    <source>
        <dbReference type="Pfam" id="PF23559"/>
    </source>
</evidence>
<evidence type="ECO:0000259" key="8">
    <source>
        <dbReference type="Pfam" id="PF23598"/>
    </source>
</evidence>
<evidence type="ECO:0000256" key="1">
    <source>
        <dbReference type="ARBA" id="ARBA00022737"/>
    </source>
</evidence>
<dbReference type="Proteomes" id="UP001459277">
    <property type="component" value="Unassembled WGS sequence"/>
</dbReference>
<evidence type="ECO:0000256" key="2">
    <source>
        <dbReference type="ARBA" id="ARBA00022741"/>
    </source>
</evidence>
<gene>
    <name evidence="9" type="ORF">SO802_021967</name>
</gene>
<dbReference type="CDD" id="cd14798">
    <property type="entry name" value="RX-CC_like"/>
    <property type="match status" value="2"/>
</dbReference>
<dbReference type="InterPro" id="IPR002182">
    <property type="entry name" value="NB-ARC"/>
</dbReference>
<dbReference type="PANTHER" id="PTHR23155">
    <property type="entry name" value="DISEASE RESISTANCE PROTEIN RP"/>
    <property type="match status" value="1"/>
</dbReference>
<dbReference type="PRINTS" id="PR00364">
    <property type="entry name" value="DISEASERSIST"/>
</dbReference>
<protein>
    <recommendedName>
        <fullName evidence="11">NB-ARC domain-containing protein</fullName>
    </recommendedName>
</protein>
<dbReference type="PANTHER" id="PTHR23155:SF955">
    <property type="entry name" value="AAA+ ATPASE DOMAIN-CONTAINING PROTEIN"/>
    <property type="match status" value="1"/>
</dbReference>
<dbReference type="InterPro" id="IPR044974">
    <property type="entry name" value="Disease_R_plants"/>
</dbReference>
<feature type="region of interest" description="Disordered" evidence="4">
    <location>
        <begin position="512"/>
        <end position="532"/>
    </location>
</feature>
<evidence type="ECO:0000313" key="9">
    <source>
        <dbReference type="EMBL" id="KAK9997281.1"/>
    </source>
</evidence>
<dbReference type="InterPro" id="IPR042197">
    <property type="entry name" value="Apaf_helical"/>
</dbReference>
<dbReference type="SUPFAM" id="SSF52058">
    <property type="entry name" value="L domain-like"/>
    <property type="match status" value="1"/>
</dbReference>
<keyword evidence="10" id="KW-1185">Reference proteome</keyword>
<feature type="domain" description="Disease resistance protein winged helix" evidence="7">
    <location>
        <begin position="1006"/>
        <end position="1070"/>
    </location>
</feature>
<dbReference type="Gene3D" id="1.10.10.10">
    <property type="entry name" value="Winged helix-like DNA-binding domain superfamily/Winged helix DNA-binding domain"/>
    <property type="match status" value="1"/>
</dbReference>
<feature type="domain" description="Disease resistance N-terminal" evidence="6">
    <location>
        <begin position="9"/>
        <end position="94"/>
    </location>
</feature>
<accession>A0AAW2CGK9</accession>
<proteinExistence type="predicted"/>
<dbReference type="InterPro" id="IPR032675">
    <property type="entry name" value="LRR_dom_sf"/>
</dbReference>
<dbReference type="GO" id="GO:0043531">
    <property type="term" value="F:ADP binding"/>
    <property type="evidence" value="ECO:0007669"/>
    <property type="project" value="InterPro"/>
</dbReference>
<evidence type="ECO:0000256" key="4">
    <source>
        <dbReference type="SAM" id="MobiDB-lite"/>
    </source>
</evidence>
<evidence type="ECO:0000256" key="3">
    <source>
        <dbReference type="ARBA" id="ARBA00022821"/>
    </source>
</evidence>
<dbReference type="Pfam" id="PF23559">
    <property type="entry name" value="WHD_DRP"/>
    <property type="match status" value="1"/>
</dbReference>
<dbReference type="GO" id="GO:0098542">
    <property type="term" value="P:defense response to other organism"/>
    <property type="evidence" value="ECO:0007669"/>
    <property type="project" value="TreeGrafter"/>
</dbReference>
<dbReference type="Gene3D" id="3.80.10.10">
    <property type="entry name" value="Ribonuclease Inhibitor"/>
    <property type="match status" value="1"/>
</dbReference>
<evidence type="ECO:0008006" key="11">
    <source>
        <dbReference type="Google" id="ProtNLM"/>
    </source>
</evidence>